<accession>A0A919P4E3</accession>
<name>A0A919P4E3_9CELL</name>
<dbReference type="AlphaFoldDB" id="A0A919P4E3"/>
<dbReference type="EMBL" id="BONK01000008">
    <property type="protein sequence ID" value="GIG21718.1"/>
    <property type="molecule type" value="Genomic_DNA"/>
</dbReference>
<reference evidence="1" key="1">
    <citation type="submission" date="2021-01" db="EMBL/GenBank/DDBJ databases">
        <title>Whole genome shotgun sequence of Cellulomonas chitinilytica NBRC 110799.</title>
        <authorList>
            <person name="Komaki H."/>
            <person name="Tamura T."/>
        </authorList>
    </citation>
    <scope>NUCLEOTIDE SEQUENCE</scope>
    <source>
        <strain evidence="1">NBRC 110799</strain>
    </source>
</reference>
<keyword evidence="2" id="KW-1185">Reference proteome</keyword>
<proteinExistence type="predicted"/>
<dbReference type="Proteomes" id="UP000632740">
    <property type="component" value="Unassembled WGS sequence"/>
</dbReference>
<comment type="caution">
    <text evidence="1">The sequence shown here is derived from an EMBL/GenBank/DDBJ whole genome shotgun (WGS) entry which is preliminary data.</text>
</comment>
<organism evidence="1 2">
    <name type="scientific">Cellulomonas chitinilytica</name>
    <dbReference type="NCBI Taxonomy" id="398759"/>
    <lineage>
        <taxon>Bacteria</taxon>
        <taxon>Bacillati</taxon>
        <taxon>Actinomycetota</taxon>
        <taxon>Actinomycetes</taxon>
        <taxon>Micrococcales</taxon>
        <taxon>Cellulomonadaceae</taxon>
        <taxon>Cellulomonas</taxon>
    </lineage>
</organism>
<protein>
    <submittedName>
        <fullName evidence="1">Uncharacterized protein</fullName>
    </submittedName>
</protein>
<evidence type="ECO:0000313" key="2">
    <source>
        <dbReference type="Proteomes" id="UP000632740"/>
    </source>
</evidence>
<sequence length="121" mass="12563">MPVRVAFVHTALVEVGPGADVAAPGAAITLALCGSWEHVPPCPLAAHHTGVEELGDQVRLRILFAAEPADELEVRDRITKALAAGVVTRPDGSTSEWALISTGAASVEPSEETHAVRLARG</sequence>
<evidence type="ECO:0000313" key="1">
    <source>
        <dbReference type="EMBL" id="GIG21718.1"/>
    </source>
</evidence>
<gene>
    <name evidence="1" type="ORF">Cch01nite_24420</name>
</gene>